<dbReference type="InterPro" id="IPR051603">
    <property type="entry name" value="Zinc-ADH_QOR/CCCR"/>
</dbReference>
<evidence type="ECO:0000256" key="1">
    <source>
        <dbReference type="ARBA" id="ARBA00022857"/>
    </source>
</evidence>
<dbReference type="InterPro" id="IPR036291">
    <property type="entry name" value="NAD(P)-bd_dom_sf"/>
</dbReference>
<accession>A0A516SBI5</accession>
<dbReference type="SUPFAM" id="SSF50129">
    <property type="entry name" value="GroES-like"/>
    <property type="match status" value="1"/>
</dbReference>
<dbReference type="InterPro" id="IPR011032">
    <property type="entry name" value="GroES-like_sf"/>
</dbReference>
<keyword evidence="1" id="KW-0521">NADP</keyword>
<gene>
    <name evidence="3" type="ORF">FNU76_03595</name>
</gene>
<protein>
    <submittedName>
        <fullName evidence="3">Zinc-dependent alcohol dehydrogenase family protein</fullName>
    </submittedName>
</protein>
<feature type="domain" description="Enoyl reductase (ER)" evidence="2">
    <location>
        <begin position="10"/>
        <end position="331"/>
    </location>
</feature>
<dbReference type="EMBL" id="CP041730">
    <property type="protein sequence ID" value="QDQ25511.1"/>
    <property type="molecule type" value="Genomic_DNA"/>
</dbReference>
<dbReference type="Proteomes" id="UP000317550">
    <property type="component" value="Chromosome"/>
</dbReference>
<dbReference type="Pfam" id="PF08240">
    <property type="entry name" value="ADH_N"/>
    <property type="match status" value="1"/>
</dbReference>
<dbReference type="InterPro" id="IPR013154">
    <property type="entry name" value="ADH-like_N"/>
</dbReference>
<dbReference type="Pfam" id="PF13602">
    <property type="entry name" value="ADH_zinc_N_2"/>
    <property type="match status" value="1"/>
</dbReference>
<evidence type="ECO:0000259" key="2">
    <source>
        <dbReference type="SMART" id="SM00829"/>
    </source>
</evidence>
<dbReference type="SUPFAM" id="SSF51735">
    <property type="entry name" value="NAD(P)-binding Rossmann-fold domains"/>
    <property type="match status" value="1"/>
</dbReference>
<dbReference type="OrthoDB" id="3175656at2"/>
<dbReference type="InterPro" id="IPR020843">
    <property type="entry name" value="ER"/>
</dbReference>
<dbReference type="SMART" id="SM00829">
    <property type="entry name" value="PKS_ER"/>
    <property type="match status" value="1"/>
</dbReference>
<dbReference type="GO" id="GO:0016491">
    <property type="term" value="F:oxidoreductase activity"/>
    <property type="evidence" value="ECO:0007669"/>
    <property type="project" value="InterPro"/>
</dbReference>
<dbReference type="CDD" id="cd08272">
    <property type="entry name" value="MDR6"/>
    <property type="match status" value="1"/>
</dbReference>
<evidence type="ECO:0000313" key="3">
    <source>
        <dbReference type="EMBL" id="QDQ25511.1"/>
    </source>
</evidence>
<dbReference type="PANTHER" id="PTHR44154:SF1">
    <property type="entry name" value="QUINONE OXIDOREDUCTASE"/>
    <property type="match status" value="1"/>
</dbReference>
<dbReference type="RefSeq" id="WP_143856436.1">
    <property type="nucleotide sequence ID" value="NZ_CP041730.1"/>
</dbReference>
<keyword evidence="4" id="KW-1185">Reference proteome</keyword>
<sequence>MKAIVAVEQGSPAVLQLVDLPMPKPGPGQVLVKVYASSVNPIDTKVRQFKLPMTPHQFPAILHGDFAGVIEAVADPVSRFRVGDEVFGFAGGIRGQHADLAGALAEYTVVDAELIALKPRSLGFREAAALPLVAATAWLALCDKVKLNKDTTVLVHGGTGGVGHVAIQLAKAAGAKVFTTVSSQAKGDIARSLGADVAINYRETPSDEILARHQLGDGFDVVFDTVGGAVLDQSFLLVRPGGDVITVMGASSHNLAPLYLRGANLHTVLVLSAMMYGRGREQQGRILDEVRHLVDTGRLKPLVDEERFDLARAADAHRKLEAGKALGKLVIDVQS</sequence>
<dbReference type="KEGG" id="cari:FNU76_03595"/>
<evidence type="ECO:0000313" key="4">
    <source>
        <dbReference type="Proteomes" id="UP000317550"/>
    </source>
</evidence>
<name>A0A516SBI5_9NEIS</name>
<proteinExistence type="predicted"/>
<dbReference type="Gene3D" id="3.40.50.720">
    <property type="entry name" value="NAD(P)-binding Rossmann-like Domain"/>
    <property type="match status" value="1"/>
</dbReference>
<organism evidence="3 4">
    <name type="scientific">Chitinimonas arctica</name>
    <dbReference type="NCBI Taxonomy" id="2594795"/>
    <lineage>
        <taxon>Bacteria</taxon>
        <taxon>Pseudomonadati</taxon>
        <taxon>Pseudomonadota</taxon>
        <taxon>Betaproteobacteria</taxon>
        <taxon>Neisseriales</taxon>
        <taxon>Chitinibacteraceae</taxon>
        <taxon>Chitinimonas</taxon>
    </lineage>
</organism>
<dbReference type="PANTHER" id="PTHR44154">
    <property type="entry name" value="QUINONE OXIDOREDUCTASE"/>
    <property type="match status" value="1"/>
</dbReference>
<dbReference type="Gene3D" id="3.90.180.10">
    <property type="entry name" value="Medium-chain alcohol dehydrogenases, catalytic domain"/>
    <property type="match status" value="1"/>
</dbReference>
<dbReference type="AlphaFoldDB" id="A0A516SBI5"/>
<reference evidence="4" key="1">
    <citation type="submission" date="2019-07" db="EMBL/GenBank/DDBJ databases">
        <title>Chitinimonas sp. nov., isolated from Ny-Alesund, arctica soil.</title>
        <authorList>
            <person name="Xu Q."/>
            <person name="Peng F."/>
        </authorList>
    </citation>
    <scope>NUCLEOTIDE SEQUENCE [LARGE SCALE GENOMIC DNA]</scope>
    <source>
        <strain evidence="4">R3-44</strain>
    </source>
</reference>